<sequence length="475" mass="48036">MAIVTIVGASGAAILVTVNGARAQAMAERYSEQMKSARDANTLTSVRLTPGENAAPTDRRALLQGLVTTGGSYAPVGGYGFIGVGGWEGDESGTPPAMLDQPVTIDGAGLTSETLSVLGGSTGGLVFRAGASSGMFAAVAGQNFFDGGVGQGDWTITMADGNDTVTATRGTNNIYAGTGRNLIMLHQGVNHVVSEGSDTITGGDDAQNTVTLMGGSSQVSLGSFTMIADMAAMGSTIRVGDRSTVMGGNSSNVSFLGDRGTIAGSNGDTISALGSLQILQGTDQTVSVAGALQFIGGTGTTSIAARMATLWGAHRLDATLSVSEAANWSGNQSGTRDDQKIDASASAGRLDAWTGAGSQTVIGGSAADQFVFGTRYEGSDGATYATVTGGSGADNMFGVLADHTAGDVTITDFGAVSGNRFFMYNYKPEDADEAARHLLATATIQGGNTQITIDSNLTVTFLGVTDLRSSQLIIS</sequence>
<organism evidence="1 2">
    <name type="scientific">Swaminathania salitolerans</name>
    <dbReference type="NCBI Taxonomy" id="182838"/>
    <lineage>
        <taxon>Bacteria</taxon>
        <taxon>Pseudomonadati</taxon>
        <taxon>Pseudomonadota</taxon>
        <taxon>Alphaproteobacteria</taxon>
        <taxon>Acetobacterales</taxon>
        <taxon>Acetobacteraceae</taxon>
        <taxon>Swaminathania</taxon>
    </lineage>
</organism>
<protein>
    <submittedName>
        <fullName evidence="1">Uncharacterized protein</fullName>
    </submittedName>
</protein>
<dbReference type="SUPFAM" id="SSF51120">
    <property type="entry name" value="beta-Roll"/>
    <property type="match status" value="1"/>
</dbReference>
<keyword evidence="2" id="KW-1185">Reference proteome</keyword>
<dbReference type="InterPro" id="IPR011049">
    <property type="entry name" value="Serralysin-like_metalloprot_C"/>
</dbReference>
<dbReference type="AlphaFoldDB" id="A0A511BRL6"/>
<name>A0A511BRL6_9PROT</name>
<evidence type="ECO:0000313" key="1">
    <source>
        <dbReference type="EMBL" id="GEL02981.1"/>
    </source>
</evidence>
<dbReference type="Proteomes" id="UP000321405">
    <property type="component" value="Unassembled WGS sequence"/>
</dbReference>
<proteinExistence type="predicted"/>
<dbReference type="RefSeq" id="WP_147094059.1">
    <property type="nucleotide sequence ID" value="NZ_BJVC01000005.1"/>
</dbReference>
<gene>
    <name evidence="1" type="ORF">SSA02_21440</name>
</gene>
<dbReference type="EMBL" id="BJVC01000005">
    <property type="protein sequence ID" value="GEL02981.1"/>
    <property type="molecule type" value="Genomic_DNA"/>
</dbReference>
<reference evidence="1 2" key="1">
    <citation type="submission" date="2019-07" db="EMBL/GenBank/DDBJ databases">
        <title>Whole genome shotgun sequence of Swaminathania salitolerans NBRC 104436.</title>
        <authorList>
            <person name="Hosoyama A."/>
            <person name="Uohara A."/>
            <person name="Ohji S."/>
            <person name="Ichikawa N."/>
        </authorList>
    </citation>
    <scope>NUCLEOTIDE SEQUENCE [LARGE SCALE GENOMIC DNA]</scope>
    <source>
        <strain evidence="1 2">NBRC 104436</strain>
    </source>
</reference>
<evidence type="ECO:0000313" key="2">
    <source>
        <dbReference type="Proteomes" id="UP000321405"/>
    </source>
</evidence>
<accession>A0A511BRL6</accession>
<dbReference type="OrthoDB" id="7283520at2"/>
<comment type="caution">
    <text evidence="1">The sequence shown here is derived from an EMBL/GenBank/DDBJ whole genome shotgun (WGS) entry which is preliminary data.</text>
</comment>